<reference evidence="4 5" key="1">
    <citation type="submission" date="2024-01" db="EMBL/GenBank/DDBJ databases">
        <title>A draft genome for the cacao thread blight pathogen Marasmiellus scandens.</title>
        <authorList>
            <person name="Baruah I.K."/>
            <person name="Leung J."/>
            <person name="Bukari Y."/>
            <person name="Amoako-Attah I."/>
            <person name="Meinhardt L.W."/>
            <person name="Bailey B.A."/>
            <person name="Cohen S.P."/>
        </authorList>
    </citation>
    <scope>NUCLEOTIDE SEQUENCE [LARGE SCALE GENOMIC DNA]</scope>
    <source>
        <strain evidence="4 5">GH-19</strain>
    </source>
</reference>
<evidence type="ECO:0000313" key="4">
    <source>
        <dbReference type="EMBL" id="KAK7445093.1"/>
    </source>
</evidence>
<evidence type="ECO:0000256" key="3">
    <source>
        <dbReference type="SAM" id="SignalP"/>
    </source>
</evidence>
<evidence type="ECO:0000256" key="2">
    <source>
        <dbReference type="SAM" id="Phobius"/>
    </source>
</evidence>
<dbReference type="EMBL" id="JBANRG010000048">
    <property type="protein sequence ID" value="KAK7445093.1"/>
    <property type="molecule type" value="Genomic_DNA"/>
</dbReference>
<evidence type="ECO:0000256" key="1">
    <source>
        <dbReference type="SAM" id="MobiDB-lite"/>
    </source>
</evidence>
<feature type="compositionally biased region" description="Low complexity" evidence="1">
    <location>
        <begin position="275"/>
        <end position="293"/>
    </location>
</feature>
<proteinExistence type="predicted"/>
<organism evidence="4 5">
    <name type="scientific">Marasmiellus scandens</name>
    <dbReference type="NCBI Taxonomy" id="2682957"/>
    <lineage>
        <taxon>Eukaryota</taxon>
        <taxon>Fungi</taxon>
        <taxon>Dikarya</taxon>
        <taxon>Basidiomycota</taxon>
        <taxon>Agaricomycotina</taxon>
        <taxon>Agaricomycetes</taxon>
        <taxon>Agaricomycetidae</taxon>
        <taxon>Agaricales</taxon>
        <taxon>Marasmiineae</taxon>
        <taxon>Omphalotaceae</taxon>
        <taxon>Marasmiellus</taxon>
    </lineage>
</organism>
<feature type="chain" id="PRO_5046306118" description="Mid2 domain-containing protein" evidence="3">
    <location>
        <begin position="40"/>
        <end position="314"/>
    </location>
</feature>
<protein>
    <recommendedName>
        <fullName evidence="6">Mid2 domain-containing protein</fullName>
    </recommendedName>
</protein>
<accession>A0ABR1J3H0</accession>
<feature type="signal peptide" evidence="3">
    <location>
        <begin position="1"/>
        <end position="39"/>
    </location>
</feature>
<gene>
    <name evidence="4" type="ORF">VKT23_014954</name>
</gene>
<keyword evidence="2" id="KW-0472">Membrane</keyword>
<evidence type="ECO:0008006" key="6">
    <source>
        <dbReference type="Google" id="ProtNLM"/>
    </source>
</evidence>
<keyword evidence="5" id="KW-1185">Reference proteome</keyword>
<dbReference type="Proteomes" id="UP001498398">
    <property type="component" value="Unassembled WGS sequence"/>
</dbReference>
<feature type="transmembrane region" description="Helical" evidence="2">
    <location>
        <begin position="238"/>
        <end position="260"/>
    </location>
</feature>
<name>A0ABR1J3H0_9AGAR</name>
<feature type="compositionally biased region" description="Basic and acidic residues" evidence="1">
    <location>
        <begin position="305"/>
        <end position="314"/>
    </location>
</feature>
<comment type="caution">
    <text evidence="4">The sequence shown here is derived from an EMBL/GenBank/DDBJ whole genome shotgun (WGS) entry which is preliminary data.</text>
</comment>
<evidence type="ECO:0000313" key="5">
    <source>
        <dbReference type="Proteomes" id="UP001498398"/>
    </source>
</evidence>
<keyword evidence="3" id="KW-0732">Signal</keyword>
<feature type="region of interest" description="Disordered" evidence="1">
    <location>
        <begin position="266"/>
        <end position="314"/>
    </location>
</feature>
<feature type="compositionally biased region" description="Basic residues" evidence="1">
    <location>
        <begin position="294"/>
        <end position="304"/>
    </location>
</feature>
<keyword evidence="2" id="KW-0812">Transmembrane</keyword>
<sequence length="314" mass="33321">MLAQWACASNANVSSSFLLSSQVCLVFLFLLSVTRQCLAQQSPGSLQNVPISNQDPQITYSPFLCNTSNNISFDAECNGGWQVLVVDEAPVVVTQGPNAATAGIIPQMFLRVRASAVIITTSSLSNATMNVTVSAGDASVNVQANSSLGVVGIFNLYEAETTTIVLTYISEAGVNSSRLDVGTITAQVTGDQASSSILPTATLPPSVSVPEFIPPATSSSSPVGSSSSNNHKQLVADAVGLTVGLGLGLTAVCVVGYLFWKRKRRKRPRDDAETQQQQQQQQVSQGSTGGASRSRSRSRSRTRRNKDNQDTRWF</sequence>
<keyword evidence="2" id="KW-1133">Transmembrane helix</keyword>